<feature type="region of interest" description="Disordered" evidence="1">
    <location>
        <begin position="100"/>
        <end position="122"/>
    </location>
</feature>
<name>A0AAE0H695_9PEZI</name>
<sequence>MASKERYHFAFLFLIQFSTPFSMPVSSIAPGASLRGNGANRWDRRFERRPPSHRPVLGSYDGNSSTNPSCSIEAGTHAEEEPETIPITCAAYMSTHTCDAARRHRGNQPTAAGSNSTGGDRV</sequence>
<feature type="region of interest" description="Disordered" evidence="1">
    <location>
        <begin position="30"/>
        <end position="79"/>
    </location>
</feature>
<feature type="compositionally biased region" description="Basic and acidic residues" evidence="1">
    <location>
        <begin position="41"/>
        <end position="50"/>
    </location>
</feature>
<dbReference type="EMBL" id="JAUEPN010000012">
    <property type="protein sequence ID" value="KAK3290722.1"/>
    <property type="molecule type" value="Genomic_DNA"/>
</dbReference>
<dbReference type="AlphaFoldDB" id="A0AAE0H695"/>
<organism evidence="2 3">
    <name type="scientific">Chaetomium fimeti</name>
    <dbReference type="NCBI Taxonomy" id="1854472"/>
    <lineage>
        <taxon>Eukaryota</taxon>
        <taxon>Fungi</taxon>
        <taxon>Dikarya</taxon>
        <taxon>Ascomycota</taxon>
        <taxon>Pezizomycotina</taxon>
        <taxon>Sordariomycetes</taxon>
        <taxon>Sordariomycetidae</taxon>
        <taxon>Sordariales</taxon>
        <taxon>Chaetomiaceae</taxon>
        <taxon>Chaetomium</taxon>
    </lineage>
</organism>
<reference evidence="2" key="1">
    <citation type="journal article" date="2023" name="Mol. Phylogenet. Evol.">
        <title>Genome-scale phylogeny and comparative genomics of the fungal order Sordariales.</title>
        <authorList>
            <person name="Hensen N."/>
            <person name="Bonometti L."/>
            <person name="Westerberg I."/>
            <person name="Brannstrom I.O."/>
            <person name="Guillou S."/>
            <person name="Cros-Aarteil S."/>
            <person name="Calhoun S."/>
            <person name="Haridas S."/>
            <person name="Kuo A."/>
            <person name="Mondo S."/>
            <person name="Pangilinan J."/>
            <person name="Riley R."/>
            <person name="LaButti K."/>
            <person name="Andreopoulos B."/>
            <person name="Lipzen A."/>
            <person name="Chen C."/>
            <person name="Yan M."/>
            <person name="Daum C."/>
            <person name="Ng V."/>
            <person name="Clum A."/>
            <person name="Steindorff A."/>
            <person name="Ohm R.A."/>
            <person name="Martin F."/>
            <person name="Silar P."/>
            <person name="Natvig D.O."/>
            <person name="Lalanne C."/>
            <person name="Gautier V."/>
            <person name="Ament-Velasquez S.L."/>
            <person name="Kruys A."/>
            <person name="Hutchinson M.I."/>
            <person name="Powell A.J."/>
            <person name="Barry K."/>
            <person name="Miller A.N."/>
            <person name="Grigoriev I.V."/>
            <person name="Debuchy R."/>
            <person name="Gladieux P."/>
            <person name="Hiltunen Thoren M."/>
            <person name="Johannesson H."/>
        </authorList>
    </citation>
    <scope>NUCLEOTIDE SEQUENCE</scope>
    <source>
        <strain evidence="2">CBS 168.71</strain>
    </source>
</reference>
<reference evidence="2" key="2">
    <citation type="submission" date="2023-06" db="EMBL/GenBank/DDBJ databases">
        <authorList>
            <consortium name="Lawrence Berkeley National Laboratory"/>
            <person name="Haridas S."/>
            <person name="Hensen N."/>
            <person name="Bonometti L."/>
            <person name="Westerberg I."/>
            <person name="Brannstrom I.O."/>
            <person name="Guillou S."/>
            <person name="Cros-Aarteil S."/>
            <person name="Calhoun S."/>
            <person name="Kuo A."/>
            <person name="Mondo S."/>
            <person name="Pangilinan J."/>
            <person name="Riley R."/>
            <person name="Labutti K."/>
            <person name="Andreopoulos B."/>
            <person name="Lipzen A."/>
            <person name="Chen C."/>
            <person name="Yanf M."/>
            <person name="Daum C."/>
            <person name="Ng V."/>
            <person name="Clum A."/>
            <person name="Steindorff A."/>
            <person name="Ohm R."/>
            <person name="Martin F."/>
            <person name="Silar P."/>
            <person name="Natvig D."/>
            <person name="Lalanne C."/>
            <person name="Gautier V."/>
            <person name="Ament-Velasquez S.L."/>
            <person name="Kruys A."/>
            <person name="Hutchinson M.I."/>
            <person name="Powell A.J."/>
            <person name="Barry K."/>
            <person name="Miller A.N."/>
            <person name="Grigoriev I.V."/>
            <person name="Debuchy R."/>
            <person name="Gladieux P."/>
            <person name="Thoren M.H."/>
            <person name="Johannesson H."/>
        </authorList>
    </citation>
    <scope>NUCLEOTIDE SEQUENCE</scope>
    <source>
        <strain evidence="2">CBS 168.71</strain>
    </source>
</reference>
<gene>
    <name evidence="2" type="ORF">B0H64DRAFT_378510</name>
</gene>
<feature type="compositionally biased region" description="Polar residues" evidence="1">
    <location>
        <begin position="107"/>
        <end position="122"/>
    </location>
</feature>
<accession>A0AAE0H695</accession>
<protein>
    <submittedName>
        <fullName evidence="2">Uncharacterized protein</fullName>
    </submittedName>
</protein>
<dbReference type="Proteomes" id="UP001278766">
    <property type="component" value="Unassembled WGS sequence"/>
</dbReference>
<evidence type="ECO:0000313" key="3">
    <source>
        <dbReference type="Proteomes" id="UP001278766"/>
    </source>
</evidence>
<dbReference type="GeneID" id="87839538"/>
<proteinExistence type="predicted"/>
<keyword evidence="3" id="KW-1185">Reference proteome</keyword>
<comment type="caution">
    <text evidence="2">The sequence shown here is derived from an EMBL/GenBank/DDBJ whole genome shotgun (WGS) entry which is preliminary data.</text>
</comment>
<feature type="compositionally biased region" description="Polar residues" evidence="1">
    <location>
        <begin position="61"/>
        <end position="70"/>
    </location>
</feature>
<dbReference type="RefSeq" id="XP_062654236.1">
    <property type="nucleotide sequence ID" value="XM_062802590.1"/>
</dbReference>
<evidence type="ECO:0000313" key="2">
    <source>
        <dbReference type="EMBL" id="KAK3290722.1"/>
    </source>
</evidence>
<evidence type="ECO:0000256" key="1">
    <source>
        <dbReference type="SAM" id="MobiDB-lite"/>
    </source>
</evidence>